<dbReference type="InterPro" id="IPR004089">
    <property type="entry name" value="MCPsignal_dom"/>
</dbReference>
<dbReference type="SUPFAM" id="SSF58104">
    <property type="entry name" value="Methyl-accepting chemotaxis protein (MCP) signaling domain"/>
    <property type="match status" value="1"/>
</dbReference>
<keyword evidence="1" id="KW-0145">Chemotaxis</keyword>
<organism evidence="9 10">
    <name type="scientific">Archangium minus</name>
    <dbReference type="NCBI Taxonomy" id="83450"/>
    <lineage>
        <taxon>Bacteria</taxon>
        <taxon>Pseudomonadati</taxon>
        <taxon>Myxococcota</taxon>
        <taxon>Myxococcia</taxon>
        <taxon>Myxococcales</taxon>
        <taxon>Cystobacterineae</taxon>
        <taxon>Archangiaceae</taxon>
        <taxon>Archangium</taxon>
    </lineage>
</organism>
<dbReference type="InterPro" id="IPR004090">
    <property type="entry name" value="Chemotax_Me-accpt_rcpt"/>
</dbReference>
<dbReference type="PANTHER" id="PTHR43531">
    <property type="entry name" value="PROTEIN ICFG"/>
    <property type="match status" value="1"/>
</dbReference>
<dbReference type="PROSITE" id="PS50885">
    <property type="entry name" value="HAMP"/>
    <property type="match status" value="1"/>
</dbReference>
<accession>A0ABY9WRV0</accession>
<protein>
    <submittedName>
        <fullName evidence="9">HAMP domain-containing protein</fullName>
    </submittedName>
</protein>
<evidence type="ECO:0000313" key="10">
    <source>
        <dbReference type="Proteomes" id="UP001611383"/>
    </source>
</evidence>
<evidence type="ECO:0000256" key="3">
    <source>
        <dbReference type="PROSITE-ProRule" id="PRU00284"/>
    </source>
</evidence>
<name>A0ABY9WRV0_9BACT</name>
<feature type="region of interest" description="Disordered" evidence="5">
    <location>
        <begin position="55"/>
        <end position="89"/>
    </location>
</feature>
<reference evidence="9 10" key="1">
    <citation type="submission" date="2019-08" db="EMBL/GenBank/DDBJ databases">
        <title>Archangium and Cystobacter genomes.</title>
        <authorList>
            <person name="Chen I.-C.K."/>
            <person name="Wielgoss S."/>
        </authorList>
    </citation>
    <scope>NUCLEOTIDE SEQUENCE [LARGE SCALE GENOMIC DNA]</scope>
    <source>
        <strain evidence="9 10">Cbm 6</strain>
    </source>
</reference>
<dbReference type="CDD" id="cd19410">
    <property type="entry name" value="HK9-like_sensor"/>
    <property type="match status" value="1"/>
</dbReference>
<keyword evidence="6" id="KW-0472">Membrane</keyword>
<keyword evidence="3" id="KW-0807">Transducer</keyword>
<dbReference type="InterPro" id="IPR003660">
    <property type="entry name" value="HAMP_dom"/>
</dbReference>
<dbReference type="EMBL" id="CP043494">
    <property type="protein sequence ID" value="WNG44467.1"/>
    <property type="molecule type" value="Genomic_DNA"/>
</dbReference>
<evidence type="ECO:0000259" key="7">
    <source>
        <dbReference type="PROSITE" id="PS50111"/>
    </source>
</evidence>
<evidence type="ECO:0000259" key="8">
    <source>
        <dbReference type="PROSITE" id="PS50885"/>
    </source>
</evidence>
<feature type="domain" description="HAMP" evidence="8">
    <location>
        <begin position="305"/>
        <end position="357"/>
    </location>
</feature>
<proteinExistence type="inferred from homology"/>
<feature type="transmembrane region" description="Helical" evidence="6">
    <location>
        <begin position="280"/>
        <end position="303"/>
    </location>
</feature>
<evidence type="ECO:0000313" key="9">
    <source>
        <dbReference type="EMBL" id="WNG44467.1"/>
    </source>
</evidence>
<keyword evidence="6" id="KW-0812">Transmembrane</keyword>
<dbReference type="Gene3D" id="6.10.340.10">
    <property type="match status" value="1"/>
</dbReference>
<dbReference type="PRINTS" id="PR00260">
    <property type="entry name" value="CHEMTRNSDUCR"/>
</dbReference>
<evidence type="ECO:0000256" key="1">
    <source>
        <dbReference type="ARBA" id="ARBA00022500"/>
    </source>
</evidence>
<keyword evidence="4" id="KW-0175">Coiled coil</keyword>
<dbReference type="SMART" id="SM00304">
    <property type="entry name" value="HAMP"/>
    <property type="match status" value="1"/>
</dbReference>
<dbReference type="Pfam" id="PF05227">
    <property type="entry name" value="CHASE3"/>
    <property type="match status" value="1"/>
</dbReference>
<gene>
    <name evidence="9" type="ORF">F0U60_10355</name>
</gene>
<dbReference type="Gene3D" id="1.10.287.950">
    <property type="entry name" value="Methyl-accepting chemotaxis protein"/>
    <property type="match status" value="1"/>
</dbReference>
<dbReference type="SMART" id="SM00283">
    <property type="entry name" value="MA"/>
    <property type="match status" value="1"/>
</dbReference>
<dbReference type="InterPro" id="IPR007891">
    <property type="entry name" value="CHASE3"/>
</dbReference>
<dbReference type="CDD" id="cd06225">
    <property type="entry name" value="HAMP"/>
    <property type="match status" value="2"/>
</dbReference>
<keyword evidence="6" id="KW-1133">Transmembrane helix</keyword>
<evidence type="ECO:0000256" key="4">
    <source>
        <dbReference type="SAM" id="Coils"/>
    </source>
</evidence>
<keyword evidence="10" id="KW-1185">Reference proteome</keyword>
<dbReference type="InterPro" id="IPR051310">
    <property type="entry name" value="MCP_chemotaxis"/>
</dbReference>
<sequence length="686" mass="73673">MSVALAPAAVRRPIPFSKQQKTRLIRTALLSVHPCREGGGGCLMDVFAAMLSHEAPHPSRTQRRHALPAGHHPSRVCCPPQPVPSSSKDGPMLQDVGIGKKLYLAFGSMIAVLLLVVGISYSSFEKLSEANRWDKHSYEVLQEINGTMKSLVDMETGLRGFAITGDEKFLEPLQSGKAGFTQHFARARELTTDNPRQQERLQMLREDYQRWLSHEVEPLVELRRKATSGEVPVDEVVGFVGTARGKQFMDGMREGMAQLSNEELRLLEQRSRTSNALEEAMYRTLMMGGGMGGVLAVVLALLLSRGIVLPINEAVAAMGRLAQGDLTAEVQARGRDETGQMLAGMQEMIRSLRNMTRVAESLAAGDMTVQVIPRSENDTLGRAFSSMVQKLGGMIGEVRAGAVALSSAASQVSATSQSLSQGTNSQAASVEETSATLEQIGSTITQNAENSRLTDQMATKGAQDAAESGAAVAETVEAMTAIAEKISIVEEIAYQTNLLALNAAVEAARAGEHGRGFAVVATEVRKLAERSQKAAKEIGSLASSSVKVAERSGVLLKELVPSIRKTAELVQEVSAASKEQASGLMQMNKAMEQVDQVTQRNASAAEELASTAEELSAQAQALQQLMSFFRIHGMSDEGLMLRQVQQRQALRLPGAPATEMLARAVSAESAPAPTPGAPPLRDFTRF</sequence>
<feature type="domain" description="Methyl-accepting transducer" evidence="7">
    <location>
        <begin position="401"/>
        <end position="616"/>
    </location>
</feature>
<feature type="transmembrane region" description="Helical" evidence="6">
    <location>
        <begin position="102"/>
        <end position="124"/>
    </location>
</feature>
<evidence type="ECO:0000256" key="6">
    <source>
        <dbReference type="SAM" id="Phobius"/>
    </source>
</evidence>
<dbReference type="PANTHER" id="PTHR43531:SF11">
    <property type="entry name" value="METHYL-ACCEPTING CHEMOTAXIS PROTEIN 3"/>
    <property type="match status" value="1"/>
</dbReference>
<comment type="similarity">
    <text evidence="2">Belongs to the methyl-accepting chemotaxis (MCP) protein family.</text>
</comment>
<evidence type="ECO:0000256" key="2">
    <source>
        <dbReference type="ARBA" id="ARBA00029447"/>
    </source>
</evidence>
<evidence type="ECO:0000256" key="5">
    <source>
        <dbReference type="SAM" id="MobiDB-lite"/>
    </source>
</evidence>
<feature type="coiled-coil region" evidence="4">
    <location>
        <begin position="587"/>
        <end position="625"/>
    </location>
</feature>
<dbReference type="Pfam" id="PF00672">
    <property type="entry name" value="HAMP"/>
    <property type="match status" value="1"/>
</dbReference>
<dbReference type="Proteomes" id="UP001611383">
    <property type="component" value="Chromosome"/>
</dbReference>
<dbReference type="Pfam" id="PF00015">
    <property type="entry name" value="MCPsignal"/>
    <property type="match status" value="1"/>
</dbReference>
<dbReference type="PROSITE" id="PS50111">
    <property type="entry name" value="CHEMOTAXIS_TRANSDUC_2"/>
    <property type="match status" value="1"/>
</dbReference>
<feature type="region of interest" description="Disordered" evidence="5">
    <location>
        <begin position="667"/>
        <end position="686"/>
    </location>
</feature>